<comment type="caution">
    <text evidence="1">The sequence shown here is derived from an EMBL/GenBank/DDBJ whole genome shotgun (WGS) entry which is preliminary data.</text>
</comment>
<dbReference type="GO" id="GO:0005506">
    <property type="term" value="F:iron ion binding"/>
    <property type="evidence" value="ECO:0007669"/>
    <property type="project" value="UniProtKB-ARBA"/>
</dbReference>
<organism evidence="1 2">
    <name type="scientific">Vineibacter terrae</name>
    <dbReference type="NCBI Taxonomy" id="2586908"/>
    <lineage>
        <taxon>Bacteria</taxon>
        <taxon>Pseudomonadati</taxon>
        <taxon>Pseudomonadota</taxon>
        <taxon>Alphaproteobacteria</taxon>
        <taxon>Hyphomicrobiales</taxon>
        <taxon>Vineibacter</taxon>
    </lineage>
</organism>
<dbReference type="Gene3D" id="2.60.120.620">
    <property type="entry name" value="q2cbj1_9rhob like domain"/>
    <property type="match status" value="1"/>
</dbReference>
<keyword evidence="2" id="KW-1185">Reference proteome</keyword>
<dbReference type="OrthoDB" id="2560571at2"/>
<evidence type="ECO:0000313" key="1">
    <source>
        <dbReference type="EMBL" id="TXL79605.1"/>
    </source>
</evidence>
<dbReference type="Pfam" id="PF05721">
    <property type="entry name" value="PhyH"/>
    <property type="match status" value="1"/>
</dbReference>
<evidence type="ECO:0000313" key="2">
    <source>
        <dbReference type="Proteomes" id="UP000321638"/>
    </source>
</evidence>
<name>A0A5C8PSF8_9HYPH</name>
<dbReference type="PANTHER" id="PTHR20883">
    <property type="entry name" value="PHYTANOYL-COA DIOXYGENASE DOMAIN CONTAINING 1"/>
    <property type="match status" value="1"/>
</dbReference>
<protein>
    <recommendedName>
        <fullName evidence="3">Phytanoyl-CoA dioxygenase</fullName>
    </recommendedName>
</protein>
<dbReference type="EMBL" id="VDUZ01000005">
    <property type="protein sequence ID" value="TXL79605.1"/>
    <property type="molecule type" value="Genomic_DNA"/>
</dbReference>
<dbReference type="AlphaFoldDB" id="A0A5C8PSF8"/>
<dbReference type="GO" id="GO:0016706">
    <property type="term" value="F:2-oxoglutarate-dependent dioxygenase activity"/>
    <property type="evidence" value="ECO:0007669"/>
    <property type="project" value="UniProtKB-ARBA"/>
</dbReference>
<dbReference type="PANTHER" id="PTHR20883:SF49">
    <property type="entry name" value="PHYTANOYL-COA DIOXYGENASE"/>
    <property type="match status" value="1"/>
</dbReference>
<reference evidence="1 2" key="1">
    <citation type="submission" date="2019-06" db="EMBL/GenBank/DDBJ databases">
        <title>New taxonomy in bacterial strain CC-CFT640, isolated from vineyard.</title>
        <authorList>
            <person name="Lin S.-Y."/>
            <person name="Tsai C.-F."/>
            <person name="Young C.-C."/>
        </authorList>
    </citation>
    <scope>NUCLEOTIDE SEQUENCE [LARGE SCALE GENOMIC DNA]</scope>
    <source>
        <strain evidence="1 2">CC-CFT640</strain>
    </source>
</reference>
<proteinExistence type="predicted"/>
<sequence>MTGEIATISVADVERYAADGAVCLRGLFAAWIEPLRAAVERNIAAPGPLGTRYGRADHKGTFHGDRYMWTYDPGFRDFVFGSPAAAIAGALMQSAKVNFFYDHLLVKEPGAEAPTPWHQDLPYWCVSGDQTCSIWLALDDVGSANGPLEFIRGSHRWNRQFQAPDFKFTQTYSDELEPIPDIDADRAAYDILRWDMAAGDCIAFHGLAVHGSPGNQDGGRRRRALSTRWLGDDIVYRQHPRVTKPIRDPGLKHGDAMDCDLFPVVWRRHPAAALASAMVE</sequence>
<dbReference type="InterPro" id="IPR008775">
    <property type="entry name" value="Phytyl_CoA_dOase-like"/>
</dbReference>
<accession>A0A5C8PSF8</accession>
<gene>
    <name evidence="1" type="ORF">FHP25_06635</name>
</gene>
<dbReference type="RefSeq" id="WP_147846113.1">
    <property type="nucleotide sequence ID" value="NZ_VDUZ01000005.1"/>
</dbReference>
<dbReference type="SUPFAM" id="SSF51197">
    <property type="entry name" value="Clavaminate synthase-like"/>
    <property type="match status" value="1"/>
</dbReference>
<dbReference type="Proteomes" id="UP000321638">
    <property type="component" value="Unassembled WGS sequence"/>
</dbReference>
<evidence type="ECO:0008006" key="3">
    <source>
        <dbReference type="Google" id="ProtNLM"/>
    </source>
</evidence>